<reference evidence="8" key="1">
    <citation type="submission" date="2025-08" db="UniProtKB">
        <authorList>
            <consortium name="Ensembl"/>
        </authorList>
    </citation>
    <scope>IDENTIFICATION</scope>
</reference>
<dbReference type="AlphaFoldDB" id="A0A673Y7H9"/>
<dbReference type="GO" id="GO:0016226">
    <property type="term" value="P:iron-sulfur cluster assembly"/>
    <property type="evidence" value="ECO:0007669"/>
    <property type="project" value="UniProtKB-UniRule"/>
</dbReference>
<keyword evidence="3" id="KW-0677">Repeat</keyword>
<keyword evidence="4 5" id="KW-0539">Nucleus</keyword>
<dbReference type="Gene3D" id="1.25.10.10">
    <property type="entry name" value="Leucine-rich Repeat Variant"/>
    <property type="match status" value="1"/>
</dbReference>
<keyword evidence="5" id="KW-0206">Cytoskeleton</keyword>
<accession>A0A673Y7H9</accession>
<evidence type="ECO:0000313" key="8">
    <source>
        <dbReference type="Ensembl" id="ENSSTUP00000030511.1"/>
    </source>
</evidence>
<keyword evidence="9" id="KW-1185">Reference proteome</keyword>
<dbReference type="GeneTree" id="ENSGT00390000015583"/>
<evidence type="ECO:0000256" key="3">
    <source>
        <dbReference type="ARBA" id="ARBA00022737"/>
    </source>
</evidence>
<keyword evidence="5" id="KW-0227">DNA damage</keyword>
<keyword evidence="5" id="KW-0234">DNA repair</keyword>
<name>A0A673Y7H9_SALTR</name>
<dbReference type="InterPro" id="IPR024687">
    <property type="entry name" value="MMS19_C"/>
</dbReference>
<organism evidence="8 9">
    <name type="scientific">Salmo trutta</name>
    <name type="common">Brown trout</name>
    <dbReference type="NCBI Taxonomy" id="8032"/>
    <lineage>
        <taxon>Eukaryota</taxon>
        <taxon>Metazoa</taxon>
        <taxon>Chordata</taxon>
        <taxon>Craniata</taxon>
        <taxon>Vertebrata</taxon>
        <taxon>Euteleostomi</taxon>
        <taxon>Actinopterygii</taxon>
        <taxon>Neopterygii</taxon>
        <taxon>Teleostei</taxon>
        <taxon>Protacanthopterygii</taxon>
        <taxon>Salmoniformes</taxon>
        <taxon>Salmonidae</taxon>
        <taxon>Salmoninae</taxon>
        <taxon>Salmo</taxon>
    </lineage>
</organism>
<evidence type="ECO:0000256" key="5">
    <source>
        <dbReference type="RuleBase" id="RU367072"/>
    </source>
</evidence>
<protein>
    <recommendedName>
        <fullName evidence="5">MMS19 nucleotide excision repair protein</fullName>
    </recommendedName>
</protein>
<feature type="domain" description="MMS19 N-terminal" evidence="7">
    <location>
        <begin position="27"/>
        <end position="110"/>
    </location>
</feature>
<reference evidence="8" key="2">
    <citation type="submission" date="2025-09" db="UniProtKB">
        <authorList>
            <consortium name="Ensembl"/>
        </authorList>
    </citation>
    <scope>IDENTIFICATION</scope>
</reference>
<sequence>MHKYSEMPLIFFALELKAGQFTILQLVEALGLHLTSSQPQTRARGVQLLSSVLQECHGDLTEREVEVLIVFYENRLKDHYVITPHVIQGLKALVSLKLSNLCHVVTLIDSFSHPTELKGLGADFVFGFVQSVDGERDPRNLLLAFRIAGKIVREGYDLGKFTEELFEVTSCYFPIDFSPPPNDPHGITQEELVLALRAVLTGTPRFAEFLLPLIIEKLDSDVQSAKVDSLQTLTACASVYEHKELAQFLPGLWASLRREVFQTASERVESAGLAAVGSLTACLSRSVLNSDSEDSLNVFLELVLKDCQHHLCEPDLKLVWPSAKLLQATSTASYRASHRVAAAVLPSLIEQYNSRTQVSHTIQLGRSIIVNVGVCLTFLTSLCSVVFSALSESNADLQITSMRVLTALGQQTGLLLESDVELAVDHLTRLILEEEDPKVSLAVVECAGALARLHPAAFISKMVPRSKRNNVNEGLPRLRQRCVAALAAVSSRPSLVQESTPVLLQVLTSAHTGTGAFSLEEVISVCHSLQKIAEQAQDTEETGGVFHDIIPRLLGLALQAALQGENILTNTCRQACATRSSRAVSLFLDGDVSFLPENAFPSQIQLLKVEVPQMDRLLLELEELSCTSDHPLSYTSAAKCYAGLVNKSPAGEALDSLIDRMLKRISTELDSASSPVRTQAFTLLLWVSKALLLRYHPLSTALTDKLFSLLSDPELGSLAADGFSLLMSDSQDVLNRGSHADVRIMYRQRFFTENSAKLVEGFNAAVQEKKSGYLKALSHIVNNLPRQVQLTELPAVSRQDRTETKHEVRLWPALDHYWPYQLIRYELWPLTNPSPWQIMPFRARVLRALAAPLDDHKRVVRSEAAVARNEWFLLGSPGGR</sequence>
<comment type="subunit">
    <text evidence="5">Component of the CIA complex.</text>
</comment>
<dbReference type="GO" id="GO:0006281">
    <property type="term" value="P:DNA repair"/>
    <property type="evidence" value="ECO:0007669"/>
    <property type="project" value="UniProtKB-UniRule"/>
</dbReference>
<comment type="similarity">
    <text evidence="2 5">Belongs to the MET18/MMS19 family.</text>
</comment>
<evidence type="ECO:0000256" key="4">
    <source>
        <dbReference type="ARBA" id="ARBA00023242"/>
    </source>
</evidence>
<dbReference type="GO" id="GO:0071817">
    <property type="term" value="C:MMXD complex"/>
    <property type="evidence" value="ECO:0007669"/>
    <property type="project" value="TreeGrafter"/>
</dbReference>
<evidence type="ECO:0000313" key="9">
    <source>
        <dbReference type="Proteomes" id="UP000472277"/>
    </source>
</evidence>
<dbReference type="PANTHER" id="PTHR12891:SF0">
    <property type="entry name" value="MMS19 NUCLEOTIDE EXCISION REPAIR PROTEIN HOMOLOG"/>
    <property type="match status" value="1"/>
</dbReference>
<dbReference type="InterPro" id="IPR029240">
    <property type="entry name" value="MMS19_N"/>
</dbReference>
<dbReference type="GO" id="GO:0005634">
    <property type="term" value="C:nucleus"/>
    <property type="evidence" value="ECO:0007669"/>
    <property type="project" value="UniProtKB-SubCell"/>
</dbReference>
<feature type="domain" description="MMS19 N-terminal" evidence="7">
    <location>
        <begin position="111"/>
        <end position="262"/>
    </location>
</feature>
<keyword evidence="5" id="KW-0963">Cytoplasm</keyword>
<gene>
    <name evidence="8" type="primary">MMS19</name>
    <name evidence="8" type="synonym">LOC115201114</name>
</gene>
<dbReference type="Pfam" id="PF12460">
    <property type="entry name" value="MMS19_C"/>
    <property type="match status" value="1"/>
</dbReference>
<proteinExistence type="inferred from homology"/>
<dbReference type="Ensembl" id="ENSSTUT00000031914.1">
    <property type="protein sequence ID" value="ENSSTUP00000030511.1"/>
    <property type="gene ID" value="ENSSTUG00000012882.1"/>
</dbReference>
<evidence type="ECO:0000256" key="1">
    <source>
        <dbReference type="ARBA" id="ARBA00004123"/>
    </source>
</evidence>
<dbReference type="InterPro" id="IPR016024">
    <property type="entry name" value="ARM-type_fold"/>
</dbReference>
<dbReference type="InterPro" id="IPR011989">
    <property type="entry name" value="ARM-like"/>
</dbReference>
<comment type="subcellular location">
    <subcellularLocation>
        <location evidence="5">Cytoplasm</location>
        <location evidence="5">Cytoskeleton</location>
        <location evidence="5">Spindle</location>
    </subcellularLocation>
    <subcellularLocation>
        <location evidence="1 5">Nucleus</location>
    </subcellularLocation>
</comment>
<feature type="domain" description="MMS19 C-terminal" evidence="6">
    <location>
        <begin position="609"/>
        <end position="795"/>
    </location>
</feature>
<dbReference type="GO" id="GO:0097361">
    <property type="term" value="C:cytosolic [4Fe-4S] assembly targeting complex"/>
    <property type="evidence" value="ECO:0007669"/>
    <property type="project" value="UniProtKB-UniRule"/>
</dbReference>
<evidence type="ECO:0000256" key="2">
    <source>
        <dbReference type="ARBA" id="ARBA00009340"/>
    </source>
</evidence>
<comment type="function">
    <text evidence="5">Key component of the cytosolic iron-sulfur protein assembly (CIA) complex, a multiprotein complex that mediates the incorporation of iron-sulfur cluster into apoproteins specifically involved in DNA metabolism and genomic integrity. In the CIA complex, MMS19 acts as an adapter between early-acting CIA components and a subset of cellular target iron-sulfur proteins.</text>
</comment>
<evidence type="ECO:0000259" key="7">
    <source>
        <dbReference type="Pfam" id="PF14500"/>
    </source>
</evidence>
<dbReference type="InterPro" id="IPR039920">
    <property type="entry name" value="MMS19"/>
</dbReference>
<dbReference type="Proteomes" id="UP000472277">
    <property type="component" value="Chromosome 10"/>
</dbReference>
<dbReference type="Pfam" id="PF14500">
    <property type="entry name" value="MMS19_N"/>
    <property type="match status" value="2"/>
</dbReference>
<dbReference type="SUPFAM" id="SSF48371">
    <property type="entry name" value="ARM repeat"/>
    <property type="match status" value="1"/>
</dbReference>
<dbReference type="GO" id="GO:0051604">
    <property type="term" value="P:protein maturation"/>
    <property type="evidence" value="ECO:0007669"/>
    <property type="project" value="UniProtKB-UniRule"/>
</dbReference>
<evidence type="ECO:0000259" key="6">
    <source>
        <dbReference type="Pfam" id="PF12460"/>
    </source>
</evidence>
<dbReference type="PANTHER" id="PTHR12891">
    <property type="entry name" value="DNA REPAIR/TRANSCRIPTION PROTEIN MET18/MMS19"/>
    <property type="match status" value="1"/>
</dbReference>